<feature type="domain" description="ACT" evidence="5">
    <location>
        <begin position="13"/>
        <end position="95"/>
    </location>
</feature>
<evidence type="ECO:0000313" key="6">
    <source>
        <dbReference type="EMBL" id="MCP3733953.1"/>
    </source>
</evidence>
<dbReference type="InterPro" id="IPR044074">
    <property type="entry name" value="PurU_ACT"/>
</dbReference>
<dbReference type="InterPro" id="IPR004810">
    <property type="entry name" value="PurU"/>
</dbReference>
<dbReference type="PIRSF" id="PIRSF036480">
    <property type="entry name" value="FormyFH4_hydr"/>
    <property type="match status" value="1"/>
</dbReference>
<dbReference type="Pfam" id="PF00551">
    <property type="entry name" value="Formyl_trans_N"/>
    <property type="match status" value="1"/>
</dbReference>
<comment type="catalytic activity">
    <reaction evidence="3">
        <text>(6R)-10-formyltetrahydrofolate + H2O = (6S)-5,6,7,8-tetrahydrofolate + formate + H(+)</text>
        <dbReference type="Rhea" id="RHEA:19833"/>
        <dbReference type="ChEBI" id="CHEBI:15377"/>
        <dbReference type="ChEBI" id="CHEBI:15378"/>
        <dbReference type="ChEBI" id="CHEBI:15740"/>
        <dbReference type="ChEBI" id="CHEBI:57453"/>
        <dbReference type="ChEBI" id="CHEBI:195366"/>
        <dbReference type="EC" id="3.5.1.10"/>
    </reaction>
</comment>
<dbReference type="NCBIfam" id="TIGR00655">
    <property type="entry name" value="PurU"/>
    <property type="match status" value="1"/>
</dbReference>
<dbReference type="CDD" id="cd08648">
    <property type="entry name" value="FMT_core_Formyl-FH4-Hydrolase_C"/>
    <property type="match status" value="1"/>
</dbReference>
<dbReference type="PRINTS" id="PR01575">
    <property type="entry name" value="FFH4HYDRLASE"/>
</dbReference>
<sequence length="293" mass="31861">MTGAGTVPGAVSVLTLACQDRVGIVAAVSGALAGIDGFILDSQQYADLETGRFFMRVVFTGAGERFPADPAGVRAALAPVADTFGFDWSLDAADHRPRVLIAVSKGSHCLNDLLHRWQTRTLPVEIVGVLSNHDSLRPLVEWHGLPWHHLPVEAATRDAQEAAILSLMADTRADYLVLARYMQVLGPRLVEGLAGRCINIHHSFLPGFKGAQPYHRAHARGVKLIGATAHFVTADLDEGPIIEQAVERVDHRASVDDLIRIGRDIEAQVLARAVAWVGERRVFLNGNRTVIFR</sequence>
<dbReference type="PROSITE" id="PS51671">
    <property type="entry name" value="ACT"/>
    <property type="match status" value="1"/>
</dbReference>
<dbReference type="Gene3D" id="3.40.50.170">
    <property type="entry name" value="Formyl transferase, N-terminal domain"/>
    <property type="match status" value="1"/>
</dbReference>
<dbReference type="SUPFAM" id="SSF53328">
    <property type="entry name" value="Formyltransferase"/>
    <property type="match status" value="1"/>
</dbReference>
<evidence type="ECO:0000256" key="4">
    <source>
        <dbReference type="NCBIfam" id="TIGR00655"/>
    </source>
</evidence>
<evidence type="ECO:0000256" key="1">
    <source>
        <dbReference type="ARBA" id="ARBA00022563"/>
    </source>
</evidence>
<organism evidence="6 7">
    <name type="scientific">Sphingomonas liriopis</name>
    <dbReference type="NCBI Taxonomy" id="2949094"/>
    <lineage>
        <taxon>Bacteria</taxon>
        <taxon>Pseudomonadati</taxon>
        <taxon>Pseudomonadota</taxon>
        <taxon>Alphaproteobacteria</taxon>
        <taxon>Sphingomonadales</taxon>
        <taxon>Sphingomonadaceae</taxon>
        <taxon>Sphingomonas</taxon>
    </lineage>
</organism>
<accession>A0A9X2HUW3</accession>
<dbReference type="GO" id="GO:0006189">
    <property type="term" value="P:'de novo' IMP biosynthetic process"/>
    <property type="evidence" value="ECO:0007669"/>
    <property type="project" value="UniProtKB-UniRule"/>
</dbReference>
<comment type="function">
    <text evidence="3">Catalyzes the hydrolysis of 10-formyltetrahydrofolate (formyl-FH4) to formate and tetrahydrofolate (FH4).</text>
</comment>
<evidence type="ECO:0000259" key="5">
    <source>
        <dbReference type="PROSITE" id="PS51671"/>
    </source>
</evidence>
<dbReference type="EC" id="3.5.1.10" evidence="3 4"/>
<gene>
    <name evidence="3 6" type="primary">purU</name>
    <name evidence="6" type="ORF">M9979_03570</name>
</gene>
<keyword evidence="1 3" id="KW-0554">One-carbon metabolism</keyword>
<reference evidence="6" key="1">
    <citation type="submission" date="2022-05" db="EMBL/GenBank/DDBJ databases">
        <title>Sphingomonas sp. strain RP10 Genome sequencing and assembly.</title>
        <authorList>
            <person name="Kim I."/>
        </authorList>
    </citation>
    <scope>NUCLEOTIDE SEQUENCE</scope>
    <source>
        <strain evidence="6">RP10</strain>
    </source>
</reference>
<keyword evidence="3" id="KW-0658">Purine biosynthesis</keyword>
<evidence type="ECO:0000256" key="3">
    <source>
        <dbReference type="HAMAP-Rule" id="MF_01927"/>
    </source>
</evidence>
<evidence type="ECO:0000256" key="2">
    <source>
        <dbReference type="ARBA" id="ARBA00022801"/>
    </source>
</evidence>
<dbReference type="PANTHER" id="PTHR42706:SF1">
    <property type="entry name" value="FORMYLTETRAHYDROFOLATE DEFORMYLASE 2, MITOCHONDRIAL"/>
    <property type="match status" value="1"/>
</dbReference>
<name>A0A9X2HUW3_9SPHN</name>
<comment type="similarity">
    <text evidence="3">Belongs to the PurU family.</text>
</comment>
<dbReference type="GO" id="GO:0006730">
    <property type="term" value="P:one-carbon metabolic process"/>
    <property type="evidence" value="ECO:0007669"/>
    <property type="project" value="UniProtKB-KW"/>
</dbReference>
<dbReference type="CDD" id="cd04875">
    <property type="entry name" value="ACT_F4HF-DF"/>
    <property type="match status" value="1"/>
</dbReference>
<comment type="pathway">
    <text evidence="3">Purine metabolism; IMP biosynthesis via de novo pathway; formate from 10-formyl-5,6,7,8-tetrahydrofolate: step 1/1.</text>
</comment>
<dbReference type="InterPro" id="IPR002912">
    <property type="entry name" value="ACT_dom"/>
</dbReference>
<dbReference type="GO" id="GO:0008864">
    <property type="term" value="F:formyltetrahydrofolate deformylase activity"/>
    <property type="evidence" value="ECO:0007669"/>
    <property type="project" value="UniProtKB-UniRule"/>
</dbReference>
<proteinExistence type="inferred from homology"/>
<dbReference type="NCBIfam" id="NF004684">
    <property type="entry name" value="PRK06027.1"/>
    <property type="match status" value="1"/>
</dbReference>
<keyword evidence="2 3" id="KW-0378">Hydrolase</keyword>
<dbReference type="EMBL" id="JAMLDY010000003">
    <property type="protein sequence ID" value="MCP3733953.1"/>
    <property type="molecule type" value="Genomic_DNA"/>
</dbReference>
<dbReference type="Proteomes" id="UP001139486">
    <property type="component" value="Unassembled WGS sequence"/>
</dbReference>
<comment type="caution">
    <text evidence="6">The sequence shown here is derived from an EMBL/GenBank/DDBJ whole genome shotgun (WGS) entry which is preliminary data.</text>
</comment>
<dbReference type="RefSeq" id="WP_254287960.1">
    <property type="nucleotide sequence ID" value="NZ_JAMLDY010000003.1"/>
</dbReference>
<dbReference type="PANTHER" id="PTHR42706">
    <property type="entry name" value="FORMYLTETRAHYDROFOLATE DEFORMYLASE"/>
    <property type="match status" value="1"/>
</dbReference>
<dbReference type="AlphaFoldDB" id="A0A9X2HUW3"/>
<keyword evidence="7" id="KW-1185">Reference proteome</keyword>
<dbReference type="InterPro" id="IPR045865">
    <property type="entry name" value="ACT-like_dom_sf"/>
</dbReference>
<dbReference type="InterPro" id="IPR036477">
    <property type="entry name" value="Formyl_transf_N_sf"/>
</dbReference>
<evidence type="ECO:0000313" key="7">
    <source>
        <dbReference type="Proteomes" id="UP001139486"/>
    </source>
</evidence>
<feature type="active site" evidence="3">
    <location>
        <position position="237"/>
    </location>
</feature>
<protein>
    <recommendedName>
        <fullName evidence="3 4">Formyltetrahydrofolate deformylase</fullName>
        <ecNumber evidence="3 4">3.5.1.10</ecNumber>
    </recommendedName>
    <alternativeName>
        <fullName evidence="3">Formyl-FH(4) hydrolase</fullName>
    </alternativeName>
</protein>
<dbReference type="Gene3D" id="3.30.70.260">
    <property type="match status" value="1"/>
</dbReference>
<dbReference type="SUPFAM" id="SSF55021">
    <property type="entry name" value="ACT-like"/>
    <property type="match status" value="1"/>
</dbReference>
<dbReference type="InterPro" id="IPR002376">
    <property type="entry name" value="Formyl_transf_N"/>
</dbReference>
<dbReference type="InterPro" id="IPR041729">
    <property type="entry name" value="Formyl-FH4-Hydrolase_C"/>
</dbReference>
<dbReference type="HAMAP" id="MF_01927">
    <property type="entry name" value="PurU"/>
    <property type="match status" value="1"/>
</dbReference>